<keyword evidence="5" id="KW-0597">Phosphoprotein</keyword>
<dbReference type="Gene3D" id="3.90.190.10">
    <property type="entry name" value="Protein tyrosine phosphatase superfamily"/>
    <property type="match status" value="1"/>
</dbReference>
<dbReference type="SMART" id="SM00404">
    <property type="entry name" value="PTPc_motif"/>
    <property type="match status" value="1"/>
</dbReference>
<evidence type="ECO:0000256" key="9">
    <source>
        <dbReference type="ARBA" id="ARBA00022801"/>
    </source>
</evidence>
<feature type="domain" description="Tyrosine-protein phosphatase" evidence="14">
    <location>
        <begin position="77"/>
        <end position="325"/>
    </location>
</feature>
<keyword evidence="9" id="KW-0378">Hydrolase</keyword>
<dbReference type="PROSITE" id="PS00383">
    <property type="entry name" value="TYR_PHOSPHATASE_1"/>
    <property type="match status" value="1"/>
</dbReference>
<keyword evidence="4" id="KW-1003">Cell membrane</keyword>
<dbReference type="EC" id="3.1.3.48" evidence="3"/>
<dbReference type="InterPro" id="IPR050348">
    <property type="entry name" value="Protein-Tyr_Phosphatase"/>
</dbReference>
<dbReference type="PROSITE" id="PS50056">
    <property type="entry name" value="TYR_PHOSPHATASE_2"/>
    <property type="match status" value="1"/>
</dbReference>
<evidence type="ECO:0000256" key="12">
    <source>
        <dbReference type="ARBA" id="ARBA00023136"/>
    </source>
</evidence>
<dbReference type="SUPFAM" id="SSF52799">
    <property type="entry name" value="(Phosphotyrosine protein) phosphatases II"/>
    <property type="match status" value="1"/>
</dbReference>
<evidence type="ECO:0000259" key="14">
    <source>
        <dbReference type="PROSITE" id="PS50055"/>
    </source>
</evidence>
<evidence type="ECO:0000256" key="2">
    <source>
        <dbReference type="ARBA" id="ARBA00007765"/>
    </source>
</evidence>
<keyword evidence="12" id="KW-0472">Membrane</keyword>
<dbReference type="Ensembl" id="ENSPTET00000046278.1">
    <property type="protein sequence ID" value="ENSPTEP00000033832.1"/>
    <property type="gene ID" value="ENSPTEG00000032224.1"/>
</dbReference>
<evidence type="ECO:0000256" key="5">
    <source>
        <dbReference type="ARBA" id="ARBA00022553"/>
    </source>
</evidence>
<dbReference type="PANTHER" id="PTHR19134">
    <property type="entry name" value="RECEPTOR-TYPE TYROSINE-PROTEIN PHOSPHATASE"/>
    <property type="match status" value="1"/>
</dbReference>
<keyword evidence="7" id="KW-0732">Signal</keyword>
<dbReference type="InterPro" id="IPR000387">
    <property type="entry name" value="Tyr_Pase_dom"/>
</dbReference>
<evidence type="ECO:0000256" key="10">
    <source>
        <dbReference type="ARBA" id="ARBA00022912"/>
    </source>
</evidence>
<keyword evidence="17" id="KW-1185">Reference proteome</keyword>
<evidence type="ECO:0000256" key="8">
    <source>
        <dbReference type="ARBA" id="ARBA00022737"/>
    </source>
</evidence>
<evidence type="ECO:0000313" key="17">
    <source>
        <dbReference type="Proteomes" id="UP000694416"/>
    </source>
</evidence>
<dbReference type="PANTHER" id="PTHR19134:SF433">
    <property type="entry name" value="RECEPTOR-TYPE TYROSINE-PROTEIN PHOSPHATASE ALPHA"/>
    <property type="match status" value="1"/>
</dbReference>
<keyword evidence="13" id="KW-0325">Glycoprotein</keyword>
<organism evidence="16 17">
    <name type="scientific">Piliocolobus tephrosceles</name>
    <name type="common">Ugandan red Colobus</name>
    <dbReference type="NCBI Taxonomy" id="591936"/>
    <lineage>
        <taxon>Eukaryota</taxon>
        <taxon>Metazoa</taxon>
        <taxon>Chordata</taxon>
        <taxon>Craniata</taxon>
        <taxon>Vertebrata</taxon>
        <taxon>Euteleostomi</taxon>
        <taxon>Mammalia</taxon>
        <taxon>Eutheria</taxon>
        <taxon>Euarchontoglires</taxon>
        <taxon>Primates</taxon>
        <taxon>Haplorrhini</taxon>
        <taxon>Catarrhini</taxon>
        <taxon>Cercopithecidae</taxon>
        <taxon>Colobinae</taxon>
        <taxon>Piliocolobus</taxon>
    </lineage>
</organism>
<evidence type="ECO:0000259" key="15">
    <source>
        <dbReference type="PROSITE" id="PS50056"/>
    </source>
</evidence>
<reference evidence="16" key="2">
    <citation type="submission" date="2025-09" db="UniProtKB">
        <authorList>
            <consortium name="Ensembl"/>
        </authorList>
    </citation>
    <scope>IDENTIFICATION</scope>
</reference>
<evidence type="ECO:0000256" key="11">
    <source>
        <dbReference type="ARBA" id="ARBA00022989"/>
    </source>
</evidence>
<comment type="similarity">
    <text evidence="2">Belongs to the protein-tyrosine phosphatase family. Receptor class 4 subfamily.</text>
</comment>
<dbReference type="PRINTS" id="PR00700">
    <property type="entry name" value="PRTYPHPHTASE"/>
</dbReference>
<proteinExistence type="inferred from homology"/>
<accession>A0A8C9IEM3</accession>
<dbReference type="PROSITE" id="PS50055">
    <property type="entry name" value="TYR_PHOSPHATASE_PTP"/>
    <property type="match status" value="1"/>
</dbReference>
<protein>
    <recommendedName>
        <fullName evidence="3">protein-tyrosine-phosphatase</fullName>
        <ecNumber evidence="3">3.1.3.48</ecNumber>
    </recommendedName>
</protein>
<dbReference type="AlphaFoldDB" id="A0A8C9IEM3"/>
<keyword evidence="10" id="KW-0904">Protein phosphatase</keyword>
<keyword evidence="11" id="KW-1133">Transmembrane helix</keyword>
<name>A0A8C9IEM3_9PRIM</name>
<dbReference type="InterPro" id="IPR003595">
    <property type="entry name" value="Tyr_Pase_cat"/>
</dbReference>
<dbReference type="GO" id="GO:0004725">
    <property type="term" value="F:protein tyrosine phosphatase activity"/>
    <property type="evidence" value="ECO:0007669"/>
    <property type="project" value="UniProtKB-EC"/>
</dbReference>
<evidence type="ECO:0000256" key="4">
    <source>
        <dbReference type="ARBA" id="ARBA00022475"/>
    </source>
</evidence>
<evidence type="ECO:0000256" key="1">
    <source>
        <dbReference type="ARBA" id="ARBA00004251"/>
    </source>
</evidence>
<dbReference type="InterPro" id="IPR000242">
    <property type="entry name" value="PTP_cat"/>
</dbReference>
<feature type="domain" description="Tyrosine specific protein phosphatases" evidence="15">
    <location>
        <begin position="245"/>
        <end position="316"/>
    </location>
</feature>
<keyword evidence="6" id="KW-0812">Transmembrane</keyword>
<sequence length="512" mass="58968">CFVLHCDHFLIRFKKYKQAGSHSNSFRLSNGRTEDVEPQSVPLLARSPSTNRKYPPLPVDKLEEEINRRMADDNKLFREEFNALPACPIQATCEAASKEENKEKNRYVNILPYDHSRVHLTPVEGVPDSDYINASFINVRRPKEETVNDFWRMIWEQNTATIVMVTNLKERKECKCAQYWPDQGCWTYGNIRVSVEDVTVLVDYTVRKFCIQQVLSPLKPQRLITQFHFTSWPDFGVPFTPIGMLKFLKKVKACNPQYAGAIVVHCSAGVGRTGTFVVIDAMLDMMHTERKVDVYGFVSRIRAQRCQMVQTDMQYVFIYQALLEHYLYGDTELEVTSLETHLQKIYNKIPGTSNNGLEEEFKVNWSWITSFRLKDPCNLWNMGCLTMHLPTVNPLVRHASGSGSCGQGRGWTEPDNEQNVRMGTLKEMENDFYVRSLTTRQKMLPLPRWDEGDSEGEKLWRADVSSAESECFLERGCCGQARWLTPVFPALWEAEASGSPEVRSLKPAWPTW</sequence>
<dbReference type="FunFam" id="3.90.190.10:FF:000007">
    <property type="entry name" value="Receptor-type tyrosine-protein phosphatase alpha"/>
    <property type="match status" value="1"/>
</dbReference>
<dbReference type="InterPro" id="IPR029021">
    <property type="entry name" value="Prot-tyrosine_phosphatase-like"/>
</dbReference>
<reference evidence="16" key="1">
    <citation type="submission" date="2025-08" db="UniProtKB">
        <authorList>
            <consortium name="Ensembl"/>
        </authorList>
    </citation>
    <scope>IDENTIFICATION</scope>
</reference>
<dbReference type="Proteomes" id="UP000694416">
    <property type="component" value="Unplaced"/>
</dbReference>
<comment type="subcellular location">
    <subcellularLocation>
        <location evidence="1">Cell membrane</location>
        <topology evidence="1">Single-pass type I membrane protein</topology>
    </subcellularLocation>
</comment>
<evidence type="ECO:0000313" key="16">
    <source>
        <dbReference type="Ensembl" id="ENSPTEP00000033832.1"/>
    </source>
</evidence>
<keyword evidence="8" id="KW-0677">Repeat</keyword>
<evidence type="ECO:0000256" key="7">
    <source>
        <dbReference type="ARBA" id="ARBA00022729"/>
    </source>
</evidence>
<evidence type="ECO:0000256" key="3">
    <source>
        <dbReference type="ARBA" id="ARBA00013064"/>
    </source>
</evidence>
<dbReference type="GO" id="GO:0005886">
    <property type="term" value="C:plasma membrane"/>
    <property type="evidence" value="ECO:0007669"/>
    <property type="project" value="UniProtKB-SubCell"/>
</dbReference>
<dbReference type="SMART" id="SM00194">
    <property type="entry name" value="PTPc"/>
    <property type="match status" value="1"/>
</dbReference>
<evidence type="ECO:0000256" key="13">
    <source>
        <dbReference type="ARBA" id="ARBA00023180"/>
    </source>
</evidence>
<dbReference type="InterPro" id="IPR016130">
    <property type="entry name" value="Tyr_Pase_AS"/>
</dbReference>
<dbReference type="Pfam" id="PF00102">
    <property type="entry name" value="Y_phosphatase"/>
    <property type="match status" value="1"/>
</dbReference>
<evidence type="ECO:0000256" key="6">
    <source>
        <dbReference type="ARBA" id="ARBA00022692"/>
    </source>
</evidence>